<dbReference type="CDD" id="cd18577">
    <property type="entry name" value="ABC_6TM_Pgp_ABCB1_D1_like"/>
    <property type="match status" value="1"/>
</dbReference>
<dbReference type="InterPro" id="IPR003593">
    <property type="entry name" value="AAA+_ATPase"/>
</dbReference>
<dbReference type="PROSITE" id="PS50929">
    <property type="entry name" value="ABC_TM1F"/>
    <property type="match status" value="2"/>
</dbReference>
<sequence length="1361" mass="148903">MDVHNQSRGRSPAGSRAGSRRGSALSVESIRPRRPSRQLVPSGFLDVGTFAPLVPANSPSPYEQGLETPRNSAQAPYDAAQEVVPDQKEHVELDVDKAGAVDDDAFSAHTKKGFLRRFRNKKRKAKKDKPEKAPAVSFRTLWRYASTKDKIRIAIGSVFAVVNGAVLPAFCYLFGKLLDDLATGDSSMVATMAMWMAIVGGLTWLMAGGSICLFAISGERQARQMRRTFFASILRQETAFFDDHKPGELTSRVSSDVQIVTAVLGSKMAQLIQHLSSVVFSYVFAFVQSWRLSLIMLAVMPIIVIVGAFMAKFVTESTTVAQEVYAAAGAVAQEVLSSIRTVHAFNGTKRESERYNKRVLDAEKIGIKKGIFLGLSQGAINGLLFCSYAVAFYYGSYLIEWGFRSGGEIVSVFLSLLIGAFELGASAPIFTAITEAQGAAYNIFAIVDREPAMDSRPEAPGAKLDQLRGHIEFRNVAFTYPSRKELPIFNDFNLEIKPGQTVALVGPSGSGKSSVVSLIERFYDLDSGMVLIDGVPLTDLNLHWWRTQVGIVTQEPTLFSATVMENILCANENATEEDVIQACKDAYIYDVISNLPDKFNTQVGEAGSQLSGGQKQRIAIARAIIKNPKILLLDEATSALDRGSEVVVQEALQNVMRGRTVLTIAHRLVTIMDADNICFIQPRDPTAPPNSPEAFSRVLEHGTHDELMSLEGEYKQMVLTQSQAAQAPASPTSPTKDATFSASGADFSDIVEDSVDANLLEEKEKQKEEDEEMTALQLLKRTAKYNKPEVVWVILGTLASAIAGMVYPLYAVFFSEIVNVFYKPIPEMRDEVWKWCLLFTGLGCMSLLTYLVKIYSLNRAGEKLTARLRVLLFRALLRQDIGFFDMPGNESGALCARLASDTTEIQHVFGGAIGTNVQAFVNLIAGMIIGFVVCWQLALVTCAVVPALVGAGILNTKFMFGLEKKSGQSNDKAGQVANESISGNRIVHAFNLQQHSVDRYNGCLEGPAKAAFTKSLVEGFFFGFSQFVIFGAFALSYWYGGQLVEDGVVDFTGVIKCSMALLMGAMGAGEAYSMAGDQAGAVTAANRIYRLLDTVPKIDAEMPDDVGVHLDNVTGFGSFKDVKFNYPSRPDVRILKQLNLDFAAGQRIAILGSTGCGKSTIISLLMRYYDPRAGEVCAEGHNINQLNLPNWRTHCGIVQQEPILFDDTVRGNIKYGRPDAPDEEMYIAAKRANIHDLIMSLPLQYDTNVGAKGSQLSGGQKQRVAIARSIILKPSILLLDEATSALDNVSEKEVQAALDEIIETDKMTVLTVAHRLSTIRNCDTIVVMDQGKILEAGSHEELYELGGDYRRRYDQYYGPGR</sequence>
<dbReference type="SUPFAM" id="SSF90123">
    <property type="entry name" value="ABC transporter transmembrane region"/>
    <property type="match status" value="2"/>
</dbReference>
<feature type="domain" description="ABC transporter" evidence="11">
    <location>
        <begin position="1108"/>
        <end position="1355"/>
    </location>
</feature>
<dbReference type="GO" id="GO:0005743">
    <property type="term" value="C:mitochondrial inner membrane"/>
    <property type="evidence" value="ECO:0007669"/>
    <property type="project" value="TreeGrafter"/>
</dbReference>
<feature type="transmembrane region" description="Helical" evidence="10">
    <location>
        <begin position="195"/>
        <end position="216"/>
    </location>
</feature>
<dbReference type="SMART" id="SM00382">
    <property type="entry name" value="AAA"/>
    <property type="match status" value="2"/>
</dbReference>
<dbReference type="FunFam" id="3.40.50.300:FF:000836">
    <property type="entry name" value="ABC transporter B family member 25"/>
    <property type="match status" value="1"/>
</dbReference>
<evidence type="ECO:0000256" key="10">
    <source>
        <dbReference type="SAM" id="Phobius"/>
    </source>
</evidence>
<dbReference type="GO" id="GO:0015421">
    <property type="term" value="F:ABC-type oligopeptide transporter activity"/>
    <property type="evidence" value="ECO:0007669"/>
    <property type="project" value="TreeGrafter"/>
</dbReference>
<keyword evidence="8 10" id="KW-0472">Membrane</keyword>
<dbReference type="InterPro" id="IPR011527">
    <property type="entry name" value="ABC1_TM_dom"/>
</dbReference>
<dbReference type="InterPro" id="IPR027417">
    <property type="entry name" value="P-loop_NTPase"/>
</dbReference>
<comment type="subcellular location">
    <subcellularLocation>
        <location evidence="1">Cell membrane</location>
        <topology evidence="1">Multi-pass membrane protein</topology>
    </subcellularLocation>
</comment>
<dbReference type="CDD" id="cd18578">
    <property type="entry name" value="ABC_6TM_Pgp_ABCB1_D2_like"/>
    <property type="match status" value="1"/>
</dbReference>
<feature type="domain" description="ABC transmembrane type-1" evidence="12">
    <location>
        <begin position="794"/>
        <end position="1066"/>
    </location>
</feature>
<feature type="transmembrane region" description="Helical" evidence="10">
    <location>
        <begin position="371"/>
        <end position="394"/>
    </location>
</feature>
<feature type="domain" description="ABC transporter" evidence="11">
    <location>
        <begin position="471"/>
        <end position="707"/>
    </location>
</feature>
<dbReference type="PROSITE" id="PS00211">
    <property type="entry name" value="ABC_TRANSPORTER_1"/>
    <property type="match status" value="2"/>
</dbReference>
<dbReference type="InterPro" id="IPR039421">
    <property type="entry name" value="Type_1_exporter"/>
</dbReference>
<dbReference type="Gene3D" id="3.40.50.300">
    <property type="entry name" value="P-loop containing nucleotide triphosphate hydrolases"/>
    <property type="match status" value="2"/>
</dbReference>
<dbReference type="InterPro" id="IPR017871">
    <property type="entry name" value="ABC_transporter-like_CS"/>
</dbReference>
<proteinExistence type="inferred from homology"/>
<feature type="domain" description="ABC transmembrane type-1" evidence="12">
    <location>
        <begin position="154"/>
        <end position="435"/>
    </location>
</feature>
<feature type="transmembrane region" description="Helical" evidence="10">
    <location>
        <begin position="294"/>
        <end position="314"/>
    </location>
</feature>
<dbReference type="PANTHER" id="PTHR43394:SF27">
    <property type="entry name" value="ATP-DEPENDENT TRANSLOCASE ABCB1-LIKE"/>
    <property type="match status" value="1"/>
</dbReference>
<evidence type="ECO:0000256" key="9">
    <source>
        <dbReference type="SAM" id="MobiDB-lite"/>
    </source>
</evidence>
<dbReference type="PROSITE" id="PS50893">
    <property type="entry name" value="ABC_TRANSPORTER_2"/>
    <property type="match status" value="2"/>
</dbReference>
<feature type="transmembrane region" description="Helical" evidence="10">
    <location>
        <begin position="832"/>
        <end position="852"/>
    </location>
</feature>
<dbReference type="SUPFAM" id="SSF52540">
    <property type="entry name" value="P-loop containing nucleoside triphosphate hydrolases"/>
    <property type="match status" value="2"/>
</dbReference>
<evidence type="ECO:0008006" key="14">
    <source>
        <dbReference type="Google" id="ProtNLM"/>
    </source>
</evidence>
<evidence type="ECO:0000256" key="5">
    <source>
        <dbReference type="ARBA" id="ARBA00022741"/>
    </source>
</evidence>
<gene>
    <name evidence="13" type="ORF">EGYM00163_LOCUS42357</name>
</gene>
<feature type="compositionally biased region" description="Low complexity" evidence="9">
    <location>
        <begin position="8"/>
        <end position="24"/>
    </location>
</feature>
<keyword evidence="7 10" id="KW-1133">Transmembrane helix</keyword>
<feature type="region of interest" description="Disordered" evidence="9">
    <location>
        <begin position="1"/>
        <end position="76"/>
    </location>
</feature>
<comment type="similarity">
    <text evidence="2">Belongs to the ABC transporter superfamily. ABCB family. Multidrug resistance exporter (TC 3.A.1.201) subfamily.</text>
</comment>
<dbReference type="EMBL" id="HBJA01122993">
    <property type="protein sequence ID" value="CAE0831075.1"/>
    <property type="molecule type" value="Transcribed_RNA"/>
</dbReference>
<dbReference type="InterPro" id="IPR036640">
    <property type="entry name" value="ABC1_TM_sf"/>
</dbReference>
<keyword evidence="3" id="KW-0813">Transport</keyword>
<dbReference type="PANTHER" id="PTHR43394">
    <property type="entry name" value="ATP-DEPENDENT PERMEASE MDL1, MITOCHONDRIAL"/>
    <property type="match status" value="1"/>
</dbReference>
<dbReference type="Gene3D" id="1.20.1560.10">
    <property type="entry name" value="ABC transporter type 1, transmembrane domain"/>
    <property type="match status" value="1"/>
</dbReference>
<feature type="transmembrane region" description="Helical" evidence="10">
    <location>
        <begin position="153"/>
        <end position="175"/>
    </location>
</feature>
<dbReference type="GO" id="GO:0016887">
    <property type="term" value="F:ATP hydrolysis activity"/>
    <property type="evidence" value="ECO:0007669"/>
    <property type="project" value="InterPro"/>
</dbReference>
<dbReference type="Pfam" id="PF00005">
    <property type="entry name" value="ABC_tran"/>
    <property type="match status" value="2"/>
</dbReference>
<evidence type="ECO:0000313" key="13">
    <source>
        <dbReference type="EMBL" id="CAE0831075.1"/>
    </source>
</evidence>
<feature type="transmembrane region" description="Helical" evidence="10">
    <location>
        <begin position="790"/>
        <end position="812"/>
    </location>
</feature>
<evidence type="ECO:0000256" key="6">
    <source>
        <dbReference type="ARBA" id="ARBA00022840"/>
    </source>
</evidence>
<evidence type="ECO:0000256" key="4">
    <source>
        <dbReference type="ARBA" id="ARBA00022692"/>
    </source>
</evidence>
<evidence type="ECO:0000256" key="1">
    <source>
        <dbReference type="ARBA" id="ARBA00004651"/>
    </source>
</evidence>
<dbReference type="InterPro" id="IPR003439">
    <property type="entry name" value="ABC_transporter-like_ATP-bd"/>
</dbReference>
<evidence type="ECO:0000256" key="8">
    <source>
        <dbReference type="ARBA" id="ARBA00023136"/>
    </source>
</evidence>
<dbReference type="GO" id="GO:0005886">
    <property type="term" value="C:plasma membrane"/>
    <property type="evidence" value="ECO:0007669"/>
    <property type="project" value="UniProtKB-SubCell"/>
</dbReference>
<feature type="transmembrane region" description="Helical" evidence="10">
    <location>
        <begin position="271"/>
        <end position="288"/>
    </location>
</feature>
<feature type="transmembrane region" description="Helical" evidence="10">
    <location>
        <begin position="1019"/>
        <end position="1039"/>
    </location>
</feature>
<evidence type="ECO:0000256" key="7">
    <source>
        <dbReference type="ARBA" id="ARBA00022989"/>
    </source>
</evidence>
<evidence type="ECO:0000256" key="2">
    <source>
        <dbReference type="ARBA" id="ARBA00007577"/>
    </source>
</evidence>
<protein>
    <recommendedName>
        <fullName evidence="14">Bile salt export pump</fullName>
    </recommendedName>
</protein>
<feature type="transmembrane region" description="Helical" evidence="10">
    <location>
        <begin position="409"/>
        <end position="433"/>
    </location>
</feature>
<keyword evidence="4 10" id="KW-0812">Transmembrane</keyword>
<name>A0A7S4LI96_9EUGL</name>
<dbReference type="GO" id="GO:0005524">
    <property type="term" value="F:ATP binding"/>
    <property type="evidence" value="ECO:0007669"/>
    <property type="project" value="UniProtKB-KW"/>
</dbReference>
<evidence type="ECO:0000256" key="3">
    <source>
        <dbReference type="ARBA" id="ARBA00022448"/>
    </source>
</evidence>
<feature type="transmembrane region" description="Helical" evidence="10">
    <location>
        <begin position="944"/>
        <end position="962"/>
    </location>
</feature>
<reference evidence="13" key="1">
    <citation type="submission" date="2021-01" db="EMBL/GenBank/DDBJ databases">
        <authorList>
            <person name="Corre E."/>
            <person name="Pelletier E."/>
            <person name="Niang G."/>
            <person name="Scheremetjew M."/>
            <person name="Finn R."/>
            <person name="Kale V."/>
            <person name="Holt S."/>
            <person name="Cochrane G."/>
            <person name="Meng A."/>
            <person name="Brown T."/>
            <person name="Cohen L."/>
        </authorList>
    </citation>
    <scope>NUCLEOTIDE SEQUENCE</scope>
    <source>
        <strain evidence="13">CCMP1594</strain>
    </source>
</reference>
<dbReference type="Pfam" id="PF00664">
    <property type="entry name" value="ABC_membrane"/>
    <property type="match status" value="2"/>
</dbReference>
<dbReference type="FunFam" id="1.20.1560.10:FF:000009">
    <property type="entry name" value="ABC transporter B family member 1"/>
    <property type="match status" value="1"/>
</dbReference>
<dbReference type="GO" id="GO:0090374">
    <property type="term" value="P:oligopeptide export from mitochondrion"/>
    <property type="evidence" value="ECO:0007669"/>
    <property type="project" value="TreeGrafter"/>
</dbReference>
<accession>A0A7S4LI96</accession>
<dbReference type="FunFam" id="3.40.50.300:FF:000251">
    <property type="entry name" value="ABC transporter B family member 19"/>
    <property type="match status" value="1"/>
</dbReference>
<evidence type="ECO:0000259" key="12">
    <source>
        <dbReference type="PROSITE" id="PS50929"/>
    </source>
</evidence>
<evidence type="ECO:0000259" key="11">
    <source>
        <dbReference type="PROSITE" id="PS50893"/>
    </source>
</evidence>
<keyword evidence="5" id="KW-0547">Nucleotide-binding</keyword>
<dbReference type="CDD" id="cd03249">
    <property type="entry name" value="ABC_MTABC3_MDL1_MDL2"/>
    <property type="match status" value="2"/>
</dbReference>
<organism evidence="13">
    <name type="scientific">Eutreptiella gymnastica</name>
    <dbReference type="NCBI Taxonomy" id="73025"/>
    <lineage>
        <taxon>Eukaryota</taxon>
        <taxon>Discoba</taxon>
        <taxon>Euglenozoa</taxon>
        <taxon>Euglenida</taxon>
        <taxon>Spirocuta</taxon>
        <taxon>Euglenophyceae</taxon>
        <taxon>Eutreptiales</taxon>
        <taxon>Eutreptiaceae</taxon>
        <taxon>Eutreptiella</taxon>
    </lineage>
</organism>
<keyword evidence="6" id="KW-0067">ATP-binding</keyword>